<dbReference type="InterPro" id="IPR036061">
    <property type="entry name" value="CheW-like_dom_sf"/>
</dbReference>
<dbReference type="InterPro" id="IPR002545">
    <property type="entry name" value="CheW-lke_dom"/>
</dbReference>
<reference evidence="1 2" key="1">
    <citation type="submission" date="2019-01" db="EMBL/GenBank/DDBJ databases">
        <title>Sphingomonas mucosissima sp. nov. and Sphingomonas desiccabilis sp. nov., from biological soil crusts in the Colorado Plateau, USA.</title>
        <authorList>
            <person name="Zhu D."/>
        </authorList>
    </citation>
    <scope>NUCLEOTIDE SEQUENCE [LARGE SCALE GENOMIC DNA]</scope>
    <source>
        <strain evidence="1 2">CP1D</strain>
    </source>
</reference>
<dbReference type="Proteomes" id="UP000292347">
    <property type="component" value="Unassembled WGS sequence"/>
</dbReference>
<dbReference type="GO" id="GO:0005829">
    <property type="term" value="C:cytosol"/>
    <property type="evidence" value="ECO:0007669"/>
    <property type="project" value="TreeGrafter"/>
</dbReference>
<name>A0A4Q2IZ32_9SPHN</name>
<dbReference type="Gene3D" id="2.40.50.180">
    <property type="entry name" value="CheA-289, Domain 4"/>
    <property type="match status" value="1"/>
</dbReference>
<evidence type="ECO:0000313" key="2">
    <source>
        <dbReference type="Proteomes" id="UP000292347"/>
    </source>
</evidence>
<dbReference type="InterPro" id="IPR039315">
    <property type="entry name" value="CheW"/>
</dbReference>
<dbReference type="PANTHER" id="PTHR22617">
    <property type="entry name" value="CHEMOTAXIS SENSOR HISTIDINE KINASE-RELATED"/>
    <property type="match status" value="1"/>
</dbReference>
<evidence type="ECO:0000313" key="1">
    <source>
        <dbReference type="EMBL" id="RXZ34514.1"/>
    </source>
</evidence>
<protein>
    <submittedName>
        <fullName evidence="1">Chemotaxis protein CheW</fullName>
    </submittedName>
</protein>
<dbReference type="EMBL" id="SDPT01000001">
    <property type="protein sequence ID" value="RXZ34514.1"/>
    <property type="molecule type" value="Genomic_DNA"/>
</dbReference>
<dbReference type="OrthoDB" id="7582835at2"/>
<gene>
    <name evidence="1" type="ORF">EO081_02170</name>
</gene>
<dbReference type="SMART" id="SM00260">
    <property type="entry name" value="CheW"/>
    <property type="match status" value="1"/>
</dbReference>
<dbReference type="GO" id="GO:0007165">
    <property type="term" value="P:signal transduction"/>
    <property type="evidence" value="ECO:0007669"/>
    <property type="project" value="InterPro"/>
</dbReference>
<dbReference type="GO" id="GO:0006935">
    <property type="term" value="P:chemotaxis"/>
    <property type="evidence" value="ECO:0007669"/>
    <property type="project" value="InterPro"/>
</dbReference>
<dbReference type="PANTHER" id="PTHR22617:SF23">
    <property type="entry name" value="CHEMOTAXIS PROTEIN CHEW"/>
    <property type="match status" value="1"/>
</dbReference>
<keyword evidence="2" id="KW-1185">Reference proteome</keyword>
<dbReference type="SUPFAM" id="SSF50341">
    <property type="entry name" value="CheW-like"/>
    <property type="match status" value="1"/>
</dbReference>
<dbReference type="Pfam" id="PF01584">
    <property type="entry name" value="CheW"/>
    <property type="match status" value="1"/>
</dbReference>
<comment type="caution">
    <text evidence="1">The sequence shown here is derived from an EMBL/GenBank/DDBJ whole genome shotgun (WGS) entry which is preliminary data.</text>
</comment>
<accession>A0A4Q2IZ32</accession>
<dbReference type="RefSeq" id="WP_129340305.1">
    <property type="nucleotide sequence ID" value="NZ_JACIDD010000001.1"/>
</dbReference>
<dbReference type="AlphaFoldDB" id="A0A4Q2IZ32"/>
<sequence>MSMPGDLRVAAPFLDAEAVAAVLAERQRALAPPEAADQRARTRVLTWTLGDEAYATPLADLFEVAAIPRVTAVPGAPAALVGLIAWRGAVLNLFDPAVALRLAAPEEPGRAMLVLRHAAPRIALQVSAITAAAAVVDRGATGGDTLTRFVEADDGQRLAVVDTALLIQRLLARPLQEG</sequence>
<proteinExistence type="predicted"/>
<organism evidence="1 2">
    <name type="scientific">Sphingomonas desiccabilis</name>
    <dbReference type="NCBI Taxonomy" id="429134"/>
    <lineage>
        <taxon>Bacteria</taxon>
        <taxon>Pseudomonadati</taxon>
        <taxon>Pseudomonadota</taxon>
        <taxon>Alphaproteobacteria</taxon>
        <taxon>Sphingomonadales</taxon>
        <taxon>Sphingomonadaceae</taxon>
        <taxon>Sphingomonas</taxon>
    </lineage>
</organism>
<dbReference type="PROSITE" id="PS50851">
    <property type="entry name" value="CHEW"/>
    <property type="match status" value="1"/>
</dbReference>